<dbReference type="Gene3D" id="3.60.15.10">
    <property type="entry name" value="Ribonuclease Z/Hydroxyacylglutathione hydrolase-like"/>
    <property type="match status" value="1"/>
</dbReference>
<dbReference type="InterPro" id="IPR051453">
    <property type="entry name" value="MBL_Glyoxalase_II"/>
</dbReference>
<protein>
    <submittedName>
        <fullName evidence="6">MBL fold metallo-hydrolase</fullName>
    </submittedName>
</protein>
<dbReference type="PANTHER" id="PTHR46233:SF3">
    <property type="entry name" value="HYDROXYACYLGLUTATHIONE HYDROLASE GLOC"/>
    <property type="match status" value="1"/>
</dbReference>
<gene>
    <name evidence="6" type="ORF">H9980_00710</name>
</gene>
<dbReference type="AlphaFoldDB" id="A0A9D2BKX1"/>
<dbReference type="GO" id="GO:0016787">
    <property type="term" value="F:hydrolase activity"/>
    <property type="evidence" value="ECO:0007669"/>
    <property type="project" value="UniProtKB-KW"/>
</dbReference>
<evidence type="ECO:0000313" key="7">
    <source>
        <dbReference type="Proteomes" id="UP000886724"/>
    </source>
</evidence>
<accession>A0A9D2BKX1</accession>
<evidence type="ECO:0000313" key="6">
    <source>
        <dbReference type="EMBL" id="HIX80485.1"/>
    </source>
</evidence>
<dbReference type="EMBL" id="DXET01000020">
    <property type="protein sequence ID" value="HIX80485.1"/>
    <property type="molecule type" value="Genomic_DNA"/>
</dbReference>
<keyword evidence="3" id="KW-0378">Hydrolase</keyword>
<reference evidence="6" key="2">
    <citation type="submission" date="2021-04" db="EMBL/GenBank/DDBJ databases">
        <authorList>
            <person name="Gilroy R."/>
        </authorList>
    </citation>
    <scope>NUCLEOTIDE SEQUENCE</scope>
    <source>
        <strain evidence="6">ChiGjej1B1-14440</strain>
    </source>
</reference>
<proteinExistence type="predicted"/>
<dbReference type="InterPro" id="IPR001279">
    <property type="entry name" value="Metallo-B-lactamas"/>
</dbReference>
<sequence length="264" mass="30317">METYDAIKINEQSYYINDEDQDSCYLIIGENKALLIDLGLFKKPLLPTIKALTNKDLIVVCSHGHVDHIGTINEFDNVYLSHLDKDVYFDNQKLQPDFPLIDFNNIKDLKPYQKFDLGQITIEAIPLAGHTPGSMIFLDTKNHAVYTGDAIGSGCGVWMQLFHSLNLKTYQKNLKQAIDYLEKTGVDQTWKFWGGHNQQESMSKVSSFNRLDFDLMKDMYQLCIKLINHEITGVLNQAPTFDNHQAFYASYQKAEMIFQENSLK</sequence>
<dbReference type="InterPro" id="IPR036866">
    <property type="entry name" value="RibonucZ/Hydroxyglut_hydro"/>
</dbReference>
<feature type="domain" description="Metallo-beta-lactamase" evidence="5">
    <location>
        <begin position="21"/>
        <end position="196"/>
    </location>
</feature>
<evidence type="ECO:0000259" key="5">
    <source>
        <dbReference type="SMART" id="SM00849"/>
    </source>
</evidence>
<dbReference type="GO" id="GO:0046872">
    <property type="term" value="F:metal ion binding"/>
    <property type="evidence" value="ECO:0007669"/>
    <property type="project" value="UniProtKB-KW"/>
</dbReference>
<name>A0A9D2BKX1_9FIRM</name>
<dbReference type="PANTHER" id="PTHR46233">
    <property type="entry name" value="HYDROXYACYLGLUTATHIONE HYDROLASE GLOC"/>
    <property type="match status" value="1"/>
</dbReference>
<evidence type="ECO:0000256" key="2">
    <source>
        <dbReference type="ARBA" id="ARBA00022723"/>
    </source>
</evidence>
<evidence type="ECO:0000256" key="3">
    <source>
        <dbReference type="ARBA" id="ARBA00022801"/>
    </source>
</evidence>
<dbReference type="Proteomes" id="UP000886724">
    <property type="component" value="Unassembled WGS sequence"/>
</dbReference>
<evidence type="ECO:0000256" key="1">
    <source>
        <dbReference type="ARBA" id="ARBA00001947"/>
    </source>
</evidence>
<comment type="caution">
    <text evidence="6">The sequence shown here is derived from an EMBL/GenBank/DDBJ whole genome shotgun (WGS) entry which is preliminary data.</text>
</comment>
<dbReference type="Pfam" id="PF00753">
    <property type="entry name" value="Lactamase_B"/>
    <property type="match status" value="1"/>
</dbReference>
<comment type="cofactor">
    <cofactor evidence="1">
        <name>Zn(2+)</name>
        <dbReference type="ChEBI" id="CHEBI:29105"/>
    </cofactor>
</comment>
<organism evidence="6 7">
    <name type="scientific">Candidatus Erysipelatoclostridium merdavium</name>
    <dbReference type="NCBI Taxonomy" id="2838566"/>
    <lineage>
        <taxon>Bacteria</taxon>
        <taxon>Bacillati</taxon>
        <taxon>Bacillota</taxon>
        <taxon>Erysipelotrichia</taxon>
        <taxon>Erysipelotrichales</taxon>
        <taxon>Erysipelotrichales incertae sedis</taxon>
    </lineage>
</organism>
<reference evidence="6" key="1">
    <citation type="journal article" date="2021" name="PeerJ">
        <title>Extensive microbial diversity within the chicken gut microbiome revealed by metagenomics and culture.</title>
        <authorList>
            <person name="Gilroy R."/>
            <person name="Ravi A."/>
            <person name="Getino M."/>
            <person name="Pursley I."/>
            <person name="Horton D.L."/>
            <person name="Alikhan N.F."/>
            <person name="Baker D."/>
            <person name="Gharbi K."/>
            <person name="Hall N."/>
            <person name="Watson M."/>
            <person name="Adriaenssens E.M."/>
            <person name="Foster-Nyarko E."/>
            <person name="Jarju S."/>
            <person name="Secka A."/>
            <person name="Antonio M."/>
            <person name="Oren A."/>
            <person name="Chaudhuri R.R."/>
            <person name="La Ragione R."/>
            <person name="Hildebrand F."/>
            <person name="Pallen M.J."/>
        </authorList>
    </citation>
    <scope>NUCLEOTIDE SEQUENCE</scope>
    <source>
        <strain evidence="6">ChiGjej1B1-14440</strain>
    </source>
</reference>
<evidence type="ECO:0000256" key="4">
    <source>
        <dbReference type="ARBA" id="ARBA00022833"/>
    </source>
</evidence>
<keyword evidence="2" id="KW-0479">Metal-binding</keyword>
<dbReference type="SMART" id="SM00849">
    <property type="entry name" value="Lactamase_B"/>
    <property type="match status" value="1"/>
</dbReference>
<dbReference type="SUPFAM" id="SSF56281">
    <property type="entry name" value="Metallo-hydrolase/oxidoreductase"/>
    <property type="match status" value="1"/>
</dbReference>
<keyword evidence="4" id="KW-0862">Zinc</keyword>